<dbReference type="InterPro" id="IPR020946">
    <property type="entry name" value="Flavin_mOase-like"/>
</dbReference>
<evidence type="ECO:0000256" key="1">
    <source>
        <dbReference type="ARBA" id="ARBA00001974"/>
    </source>
</evidence>
<gene>
    <name evidence="8" type="ORF">ACFOGI_04255</name>
</gene>
<accession>A0ABV7CTK5</accession>
<dbReference type="SUPFAM" id="SSF51905">
    <property type="entry name" value="FAD/NAD(P)-binding domain"/>
    <property type="match status" value="2"/>
</dbReference>
<keyword evidence="7 8" id="KW-0503">Monooxygenase</keyword>
<evidence type="ECO:0000313" key="9">
    <source>
        <dbReference type="Proteomes" id="UP001595279"/>
    </source>
</evidence>
<proteinExistence type="inferred from homology"/>
<dbReference type="PANTHER" id="PTHR43098">
    <property type="entry name" value="L-ORNITHINE N(5)-MONOOXYGENASE-RELATED"/>
    <property type="match status" value="1"/>
</dbReference>
<keyword evidence="4" id="KW-0274">FAD</keyword>
<evidence type="ECO:0000256" key="6">
    <source>
        <dbReference type="ARBA" id="ARBA00023002"/>
    </source>
</evidence>
<dbReference type="Pfam" id="PF00743">
    <property type="entry name" value="FMO-like"/>
    <property type="match status" value="1"/>
</dbReference>
<dbReference type="RefSeq" id="WP_390268924.1">
    <property type="nucleotide sequence ID" value="NZ_JBHRSA010000013.1"/>
</dbReference>
<dbReference type="PANTHER" id="PTHR43098:SF3">
    <property type="entry name" value="L-ORNITHINE N(5)-MONOOXYGENASE-RELATED"/>
    <property type="match status" value="1"/>
</dbReference>
<reference evidence="9" key="1">
    <citation type="journal article" date="2019" name="Int. J. Syst. Evol. Microbiol.">
        <title>The Global Catalogue of Microorganisms (GCM) 10K type strain sequencing project: providing services to taxonomists for standard genome sequencing and annotation.</title>
        <authorList>
            <consortium name="The Broad Institute Genomics Platform"/>
            <consortium name="The Broad Institute Genome Sequencing Center for Infectious Disease"/>
            <person name="Wu L."/>
            <person name="Ma J."/>
        </authorList>
    </citation>
    <scope>NUCLEOTIDE SEQUENCE [LARGE SCALE GENOMIC DNA]</scope>
    <source>
        <strain evidence="9">KCTC 13128</strain>
    </source>
</reference>
<comment type="similarity">
    <text evidence="2">Belongs to the FAD-binding monooxygenase family.</text>
</comment>
<protein>
    <submittedName>
        <fullName evidence="8">Flavin-containing monooxygenase</fullName>
        <ecNumber evidence="8">1.14.13.-</ecNumber>
    </submittedName>
</protein>
<dbReference type="Gene3D" id="3.50.50.60">
    <property type="entry name" value="FAD/NAD(P)-binding domain"/>
    <property type="match status" value="2"/>
</dbReference>
<comment type="caution">
    <text evidence="8">The sequence shown here is derived from an EMBL/GenBank/DDBJ whole genome shotgun (WGS) entry which is preliminary data.</text>
</comment>
<keyword evidence="6 8" id="KW-0560">Oxidoreductase</keyword>
<dbReference type="InterPro" id="IPR036188">
    <property type="entry name" value="FAD/NAD-bd_sf"/>
</dbReference>
<organism evidence="8 9">
    <name type="scientific">Virgibacillus xinjiangensis</name>
    <dbReference type="NCBI Taxonomy" id="393090"/>
    <lineage>
        <taxon>Bacteria</taxon>
        <taxon>Bacillati</taxon>
        <taxon>Bacillota</taxon>
        <taxon>Bacilli</taxon>
        <taxon>Bacillales</taxon>
        <taxon>Bacillaceae</taxon>
        <taxon>Virgibacillus</taxon>
    </lineage>
</organism>
<dbReference type="EMBL" id="JBHRSA010000013">
    <property type="protein sequence ID" value="MFC3039453.1"/>
    <property type="molecule type" value="Genomic_DNA"/>
</dbReference>
<dbReference type="InterPro" id="IPR050775">
    <property type="entry name" value="FAD-binding_Monooxygenases"/>
</dbReference>
<keyword evidence="3" id="KW-0285">Flavoprotein</keyword>
<name>A0ABV7CTK5_9BACI</name>
<keyword evidence="5" id="KW-0521">NADP</keyword>
<evidence type="ECO:0000256" key="3">
    <source>
        <dbReference type="ARBA" id="ARBA00022630"/>
    </source>
</evidence>
<evidence type="ECO:0000313" key="8">
    <source>
        <dbReference type="EMBL" id="MFC3039453.1"/>
    </source>
</evidence>
<sequence length="543" mass="61622">MRARQQHVDYDAVVVGAGFSGLYMLHLLREAGYSVKVYEAGDDVGGVWYWNRYPGARCDSESIYYNYTFSKELYEEWSWSSRFPTQPEILDYLNFVADKFDLRRDIEFGTRVTSAHFHEASNSWEVTTGDGETVRSQFFITGVGCLSTANLPQFEGIDRFKGDWYHTGNWPHEGVDFRGKRVGIIGTGSSGIQSIPMIAKEAEHLTVFQRTPQYSIPAENHPYDQAYIEQVKGDFENLRDSMRHSNSGLAIPPGERSALEDPPEKREKIFEEAWNKGSLYLLNAYNDFMVNADANESVSSFIREKIGEIVEDPEIAEKLKPTYYFGTKRPVLDTDYYETYNRDNVSLVDVKAHPIEEITERGVQTSAEEHELDIIVFATGYDAMTGTLLKMDIRGRDGTSLHDKWAGGSSVQTYLGLALNGFPNMFTITGPESPSVLSNMPVSIEQHVEWIHDFIQYMDEHNMTRAEAEAEAEREWSQHCREVAEQTLFVQTDSWYTGANIDGKPRGFPIYLGGVGPYRNICEDVASNGYKGFTLNSLSEQKI</sequence>
<dbReference type="EC" id="1.14.13.-" evidence="8"/>
<evidence type="ECO:0000256" key="5">
    <source>
        <dbReference type="ARBA" id="ARBA00022857"/>
    </source>
</evidence>
<evidence type="ECO:0000256" key="2">
    <source>
        <dbReference type="ARBA" id="ARBA00010139"/>
    </source>
</evidence>
<evidence type="ECO:0000256" key="7">
    <source>
        <dbReference type="ARBA" id="ARBA00023033"/>
    </source>
</evidence>
<dbReference type="Proteomes" id="UP001595279">
    <property type="component" value="Unassembled WGS sequence"/>
</dbReference>
<keyword evidence="9" id="KW-1185">Reference proteome</keyword>
<evidence type="ECO:0000256" key="4">
    <source>
        <dbReference type="ARBA" id="ARBA00022827"/>
    </source>
</evidence>
<comment type="cofactor">
    <cofactor evidence="1">
        <name>FAD</name>
        <dbReference type="ChEBI" id="CHEBI:57692"/>
    </cofactor>
</comment>
<dbReference type="GO" id="GO:0004497">
    <property type="term" value="F:monooxygenase activity"/>
    <property type="evidence" value="ECO:0007669"/>
    <property type="project" value="UniProtKB-KW"/>
</dbReference>